<accession>A0ABV9LSB8</accession>
<dbReference type="RefSeq" id="WP_382406145.1">
    <property type="nucleotide sequence ID" value="NZ_JBHSGU010000002.1"/>
</dbReference>
<gene>
    <name evidence="1" type="ORF">ACFO4O_04390</name>
</gene>
<reference evidence="2" key="1">
    <citation type="journal article" date="2019" name="Int. J. Syst. Evol. Microbiol.">
        <title>The Global Catalogue of Microorganisms (GCM) 10K type strain sequencing project: providing services to taxonomists for standard genome sequencing and annotation.</title>
        <authorList>
            <consortium name="The Broad Institute Genomics Platform"/>
            <consortium name="The Broad Institute Genome Sequencing Center for Infectious Disease"/>
            <person name="Wu L."/>
            <person name="Ma J."/>
        </authorList>
    </citation>
    <scope>NUCLEOTIDE SEQUENCE [LARGE SCALE GENOMIC DNA]</scope>
    <source>
        <strain evidence="2">KACC 12507</strain>
    </source>
</reference>
<sequence length="268" mass="28050">MAFQFDGVGYIAINGALNTSGAFRIRLPDFEYRNGNYIIMRRGSTAGVNISIETGGKVVARNSSARLEVVIPNIQEGDLITGFDFERAANDTATLTANGVSASGAFAGTYILQGFGGWSSSSTELVYDGKFEGGQAIITAADGYSKTFDFTPESGTNVQDGQGNQTGTLEGFTTGGFVANSSVVPPATTSSLILDIDNDLPASGSFQVYAVKVSDKTTLYQSTASFNNGQATLTLPITNFPVGTQVDWFVIDATNQKCAGARQATVAS</sequence>
<dbReference type="EMBL" id="JBHSGU010000002">
    <property type="protein sequence ID" value="MFC4699397.1"/>
    <property type="molecule type" value="Genomic_DNA"/>
</dbReference>
<dbReference type="Proteomes" id="UP001595897">
    <property type="component" value="Unassembled WGS sequence"/>
</dbReference>
<evidence type="ECO:0000313" key="2">
    <source>
        <dbReference type="Proteomes" id="UP001595897"/>
    </source>
</evidence>
<name>A0ABV9LSB8_9ALTE</name>
<comment type="caution">
    <text evidence="1">The sequence shown here is derived from an EMBL/GenBank/DDBJ whole genome shotgun (WGS) entry which is preliminary data.</text>
</comment>
<organism evidence="1 2">
    <name type="scientific">Glaciecola siphonariae</name>
    <dbReference type="NCBI Taxonomy" id="521012"/>
    <lineage>
        <taxon>Bacteria</taxon>
        <taxon>Pseudomonadati</taxon>
        <taxon>Pseudomonadota</taxon>
        <taxon>Gammaproteobacteria</taxon>
        <taxon>Alteromonadales</taxon>
        <taxon>Alteromonadaceae</taxon>
        <taxon>Glaciecola</taxon>
    </lineage>
</organism>
<proteinExistence type="predicted"/>
<keyword evidence="2" id="KW-1185">Reference proteome</keyword>
<evidence type="ECO:0000313" key="1">
    <source>
        <dbReference type="EMBL" id="MFC4699397.1"/>
    </source>
</evidence>
<protein>
    <submittedName>
        <fullName evidence="1">Uncharacterized protein</fullName>
    </submittedName>
</protein>